<dbReference type="EMBL" id="OK499972">
    <property type="protein sequence ID" value="UGO46119.1"/>
    <property type="molecule type" value="Genomic_DNA"/>
</dbReference>
<sequence>METLKILGISVLGGIIGFVFGFIFTTGLITILDKIFG</sequence>
<name>A0AAE8YMN9_9CAUD</name>
<keyword evidence="1" id="KW-0472">Membrane</keyword>
<evidence type="ECO:0000256" key="1">
    <source>
        <dbReference type="SAM" id="Phobius"/>
    </source>
</evidence>
<dbReference type="Proteomes" id="UP000827751">
    <property type="component" value="Segment"/>
</dbReference>
<keyword evidence="3" id="KW-1185">Reference proteome</keyword>
<evidence type="ECO:0000313" key="2">
    <source>
        <dbReference type="EMBL" id="UGO46119.1"/>
    </source>
</evidence>
<proteinExistence type="predicted"/>
<evidence type="ECO:0000313" key="3">
    <source>
        <dbReference type="Proteomes" id="UP000827751"/>
    </source>
</evidence>
<organism evidence="2 3">
    <name type="scientific">Bacillus phage vB_BanS_Chewbecca</name>
    <dbReference type="NCBI Taxonomy" id="2894786"/>
    <lineage>
        <taxon>Viruses</taxon>
        <taxon>Duplodnaviria</taxon>
        <taxon>Heunggongvirae</taxon>
        <taxon>Uroviricota</taxon>
        <taxon>Caudoviricetes</taxon>
        <taxon>Joanripponvirinae</taxon>
        <taxon>Tsamsavirus</taxon>
        <taxon>Tsamsavirus chewbecca</taxon>
    </lineage>
</organism>
<keyword evidence="1" id="KW-1133">Transmembrane helix</keyword>
<gene>
    <name evidence="2" type="ORF">CHEWBECCA_36</name>
</gene>
<protein>
    <submittedName>
        <fullName evidence="2">Uncharacterized protein</fullName>
    </submittedName>
</protein>
<keyword evidence="1" id="KW-0812">Transmembrane</keyword>
<accession>A0AAE8YMN9</accession>
<reference evidence="2 3" key="1">
    <citation type="submission" date="2021-10" db="EMBL/GenBank/DDBJ databases">
        <authorList>
            <person name="Lavering E.D."/>
            <person name="James R."/>
            <person name="Fairhom J.D."/>
            <person name="Ogilvie B.H."/>
            <person name="Thurgood T.L."/>
            <person name="Robison R.A."/>
            <person name="Grose J.H."/>
        </authorList>
    </citation>
    <scope>NUCLEOTIDE SEQUENCE [LARGE SCALE GENOMIC DNA]</scope>
</reference>
<feature type="transmembrane region" description="Helical" evidence="1">
    <location>
        <begin position="6"/>
        <end position="32"/>
    </location>
</feature>